<organism evidence="2 3">
    <name type="scientific">Natrarchaeobius chitinivorans</name>
    <dbReference type="NCBI Taxonomy" id="1679083"/>
    <lineage>
        <taxon>Archaea</taxon>
        <taxon>Methanobacteriati</taxon>
        <taxon>Methanobacteriota</taxon>
        <taxon>Stenosarchaea group</taxon>
        <taxon>Halobacteria</taxon>
        <taxon>Halobacteriales</taxon>
        <taxon>Natrialbaceae</taxon>
        <taxon>Natrarchaeobius</taxon>
    </lineage>
</organism>
<sequence length="95" mass="10715">MLHRSPKRCSAPVGYATTDREVRPAREIDDPSRSSDDDLANSSRGRPLNSSRGRPYSIRNLPLAGGFDRRAKPFDPRFRRTGAGRDGDHAIRWHT</sequence>
<keyword evidence="3" id="KW-1185">Reference proteome</keyword>
<feature type="compositionally biased region" description="Basic and acidic residues" evidence="1">
    <location>
        <begin position="18"/>
        <end position="36"/>
    </location>
</feature>
<comment type="caution">
    <text evidence="2">The sequence shown here is derived from an EMBL/GenBank/DDBJ whole genome shotgun (WGS) entry which is preliminary data.</text>
</comment>
<evidence type="ECO:0000313" key="2">
    <source>
        <dbReference type="EMBL" id="RQH01764.1"/>
    </source>
</evidence>
<dbReference type="Proteomes" id="UP000281431">
    <property type="component" value="Unassembled WGS sequence"/>
</dbReference>
<name>A0A3N6MCW3_NATCH</name>
<evidence type="ECO:0000256" key="1">
    <source>
        <dbReference type="SAM" id="MobiDB-lite"/>
    </source>
</evidence>
<accession>A0A3N6MCW3</accession>
<evidence type="ECO:0000313" key="3">
    <source>
        <dbReference type="Proteomes" id="UP000281431"/>
    </source>
</evidence>
<feature type="compositionally biased region" description="Basic and acidic residues" evidence="1">
    <location>
        <begin position="67"/>
        <end position="95"/>
    </location>
</feature>
<feature type="region of interest" description="Disordered" evidence="1">
    <location>
        <begin position="1"/>
        <end position="95"/>
    </location>
</feature>
<dbReference type="AlphaFoldDB" id="A0A3N6MCW3"/>
<feature type="compositionally biased region" description="Polar residues" evidence="1">
    <location>
        <begin position="40"/>
        <end position="52"/>
    </location>
</feature>
<gene>
    <name evidence="2" type="ORF">EA472_05430</name>
</gene>
<proteinExistence type="predicted"/>
<reference evidence="2 3" key="1">
    <citation type="submission" date="2018-10" db="EMBL/GenBank/DDBJ databases">
        <title>Natrarchaeobius chitinivorans gen. nov., sp. nov., and Natrarchaeobius haloalkaliphilus sp. nov., alkaliphilic, chitin-utilizing haloarchaea from hypersaline alkaline lakes.</title>
        <authorList>
            <person name="Sorokin D.Y."/>
            <person name="Elcheninov A.G."/>
            <person name="Kostrikina N.A."/>
            <person name="Bale N.J."/>
            <person name="Sinninghe Damste J.S."/>
            <person name="Khijniak T.V."/>
            <person name="Kublanov I.V."/>
            <person name="Toshchakov S.V."/>
        </authorList>
    </citation>
    <scope>NUCLEOTIDE SEQUENCE [LARGE SCALE GENOMIC DNA]</scope>
    <source>
        <strain evidence="2 3">AArcht7</strain>
    </source>
</reference>
<protein>
    <submittedName>
        <fullName evidence="2">Uncharacterized protein</fullName>
    </submittedName>
</protein>
<dbReference type="EMBL" id="REFZ01000003">
    <property type="protein sequence ID" value="RQH01764.1"/>
    <property type="molecule type" value="Genomic_DNA"/>
</dbReference>